<dbReference type="PANTHER" id="PTHR30349:SF64">
    <property type="entry name" value="PROPHAGE INTEGRASE INTD-RELATED"/>
    <property type="match status" value="1"/>
</dbReference>
<gene>
    <name evidence="2" type="ORF">PPENT_87.1.T1360063</name>
</gene>
<reference evidence="2" key="1">
    <citation type="submission" date="2021-01" db="EMBL/GenBank/DDBJ databases">
        <authorList>
            <consortium name="Genoscope - CEA"/>
            <person name="William W."/>
        </authorList>
    </citation>
    <scope>NUCLEOTIDE SEQUENCE</scope>
</reference>
<accession>A0A8S1XSS4</accession>
<evidence type="ECO:0000313" key="3">
    <source>
        <dbReference type="Proteomes" id="UP000689195"/>
    </source>
</evidence>
<dbReference type="Proteomes" id="UP000689195">
    <property type="component" value="Unassembled WGS sequence"/>
</dbReference>
<protein>
    <recommendedName>
        <fullName evidence="1">Tyr recombinase domain-containing protein</fullName>
    </recommendedName>
</protein>
<dbReference type="GO" id="GO:0003677">
    <property type="term" value="F:DNA binding"/>
    <property type="evidence" value="ECO:0007669"/>
    <property type="project" value="InterPro"/>
</dbReference>
<evidence type="ECO:0000259" key="1">
    <source>
        <dbReference type="PROSITE" id="PS51898"/>
    </source>
</evidence>
<evidence type="ECO:0000313" key="2">
    <source>
        <dbReference type="EMBL" id="CAD8204157.1"/>
    </source>
</evidence>
<dbReference type="PROSITE" id="PS51898">
    <property type="entry name" value="TYR_RECOMBINASE"/>
    <property type="match status" value="1"/>
</dbReference>
<dbReference type="OrthoDB" id="10540417at2759"/>
<dbReference type="GO" id="GO:0006310">
    <property type="term" value="P:DNA recombination"/>
    <property type="evidence" value="ECO:0007669"/>
    <property type="project" value="InterPro"/>
</dbReference>
<dbReference type="PANTHER" id="PTHR30349">
    <property type="entry name" value="PHAGE INTEGRASE-RELATED"/>
    <property type="match status" value="1"/>
</dbReference>
<feature type="domain" description="Tyr recombinase" evidence="1">
    <location>
        <begin position="68"/>
        <end position="264"/>
    </location>
</feature>
<dbReference type="GO" id="GO:0015074">
    <property type="term" value="P:DNA integration"/>
    <property type="evidence" value="ECO:0007669"/>
    <property type="project" value="InterPro"/>
</dbReference>
<name>A0A8S1XSS4_9CILI</name>
<dbReference type="CDD" id="cd00397">
    <property type="entry name" value="DNA_BRE_C"/>
    <property type="match status" value="1"/>
</dbReference>
<proteinExistence type="predicted"/>
<dbReference type="InterPro" id="IPR050090">
    <property type="entry name" value="Tyrosine_recombinase_XerCD"/>
</dbReference>
<sequence length="287" mass="33821">MKFLQEQNIMDLNTISNPLLLNYLQKGKPTLQEINSLQYLRKILKLPETNSVNQKIKALRSRANAKKIKNPHQSWDLIHIQKFIDDLCSQKNEILAYRIYILYELAARISDLSQIRYDQLLEGKINYIPKKQEKSGVNAMQNFIICDSVQQQTQIFINRNNINEASTLDIGYENLPIQSKSFQKQLRKACSELLNTRNHQYHQDYQQFLLKINYHDLRHSKLSEMHKSGIDQKVIQQFVKHSNLKVTALYLKNVHLESVIDLNLGCVRQVNPTYKSMILKLFFIRQY</sequence>
<keyword evidence="3" id="KW-1185">Reference proteome</keyword>
<dbReference type="InterPro" id="IPR002104">
    <property type="entry name" value="Integrase_catalytic"/>
</dbReference>
<organism evidence="2 3">
    <name type="scientific">Paramecium pentaurelia</name>
    <dbReference type="NCBI Taxonomy" id="43138"/>
    <lineage>
        <taxon>Eukaryota</taxon>
        <taxon>Sar</taxon>
        <taxon>Alveolata</taxon>
        <taxon>Ciliophora</taxon>
        <taxon>Intramacronucleata</taxon>
        <taxon>Oligohymenophorea</taxon>
        <taxon>Peniculida</taxon>
        <taxon>Parameciidae</taxon>
        <taxon>Paramecium</taxon>
    </lineage>
</organism>
<dbReference type="EMBL" id="CAJJDO010000136">
    <property type="protein sequence ID" value="CAD8204157.1"/>
    <property type="molecule type" value="Genomic_DNA"/>
</dbReference>
<dbReference type="AlphaFoldDB" id="A0A8S1XSS4"/>
<comment type="caution">
    <text evidence="2">The sequence shown here is derived from an EMBL/GenBank/DDBJ whole genome shotgun (WGS) entry which is preliminary data.</text>
</comment>
<dbReference type="Pfam" id="PF00589">
    <property type="entry name" value="Phage_integrase"/>
    <property type="match status" value="1"/>
</dbReference>